<dbReference type="Proteomes" id="UP000613177">
    <property type="component" value="Unassembled WGS sequence"/>
</dbReference>
<organism evidence="1 2">
    <name type="scientific">Thamnidium elegans</name>
    <dbReference type="NCBI Taxonomy" id="101142"/>
    <lineage>
        <taxon>Eukaryota</taxon>
        <taxon>Fungi</taxon>
        <taxon>Fungi incertae sedis</taxon>
        <taxon>Mucoromycota</taxon>
        <taxon>Mucoromycotina</taxon>
        <taxon>Mucoromycetes</taxon>
        <taxon>Mucorales</taxon>
        <taxon>Mucorineae</taxon>
        <taxon>Mucoraceae</taxon>
        <taxon>Thamnidium</taxon>
    </lineage>
</organism>
<sequence length="279" mass="31940">MKKALDVAKEEHKDIIVQKINEFKVSAAATANCRTSPTNDTTDKEKVVEDLEDCTFDELDEKFIFLDKDKESTTDNETATILADLIKLSNKPLTAVCDSLIHKLVNCPPSTKIMRDLIRTHATSKMDESFDLALHYDLNFTEVMSTHFLNLIDSPRNLMQQQQLERNTAFMTTIPILHNLFVDCNDIIDMQWVEKQAPLTGDVKWDGIAFLVKNKLVTPLFIELSSGIDFNSGHEKARSDEEKLLQQILRLLKLKKAEGSNLLTQYYIIYHGKIVMNYR</sequence>
<accession>A0A8H7SKF0</accession>
<gene>
    <name evidence="1" type="ORF">INT48_008803</name>
</gene>
<comment type="caution">
    <text evidence="1">The sequence shown here is derived from an EMBL/GenBank/DDBJ whole genome shotgun (WGS) entry which is preliminary data.</text>
</comment>
<evidence type="ECO:0000313" key="1">
    <source>
        <dbReference type="EMBL" id="KAG2231475.1"/>
    </source>
</evidence>
<proteinExistence type="predicted"/>
<keyword evidence="2" id="KW-1185">Reference proteome</keyword>
<name>A0A8H7SKF0_9FUNG</name>
<dbReference type="EMBL" id="JAEPRE010000149">
    <property type="protein sequence ID" value="KAG2231475.1"/>
    <property type="molecule type" value="Genomic_DNA"/>
</dbReference>
<reference evidence="1" key="1">
    <citation type="submission" date="2021-01" db="EMBL/GenBank/DDBJ databases">
        <title>Metabolic potential, ecology and presence of endohyphal bacteria is reflected in genomic diversity of Mucoromycotina.</title>
        <authorList>
            <person name="Muszewska A."/>
            <person name="Okrasinska A."/>
            <person name="Steczkiewicz K."/>
            <person name="Drgas O."/>
            <person name="Orlowska M."/>
            <person name="Perlinska-Lenart U."/>
            <person name="Aleksandrzak-Piekarczyk T."/>
            <person name="Szatraj K."/>
            <person name="Zielenkiewicz U."/>
            <person name="Pilsyk S."/>
            <person name="Malc E."/>
            <person name="Mieczkowski P."/>
            <person name="Kruszewska J.S."/>
            <person name="Biernat P."/>
            <person name="Pawlowska J."/>
        </authorList>
    </citation>
    <scope>NUCLEOTIDE SEQUENCE</scope>
    <source>
        <strain evidence="1">WA0000018081</strain>
    </source>
</reference>
<evidence type="ECO:0000313" key="2">
    <source>
        <dbReference type="Proteomes" id="UP000613177"/>
    </source>
</evidence>
<dbReference type="AlphaFoldDB" id="A0A8H7SKF0"/>
<protein>
    <submittedName>
        <fullName evidence="1">Uncharacterized protein</fullName>
    </submittedName>
</protein>